<dbReference type="Pfam" id="PF00498">
    <property type="entry name" value="FHA"/>
    <property type="match status" value="1"/>
</dbReference>
<dbReference type="PROSITE" id="PS50006">
    <property type="entry name" value="FHA_DOMAIN"/>
    <property type="match status" value="1"/>
</dbReference>
<feature type="compositionally biased region" description="Low complexity" evidence="1">
    <location>
        <begin position="442"/>
        <end position="452"/>
    </location>
</feature>
<evidence type="ECO:0000256" key="1">
    <source>
        <dbReference type="SAM" id="MobiDB-lite"/>
    </source>
</evidence>
<evidence type="ECO:0000313" key="4">
    <source>
        <dbReference type="EMBL" id="QBM88416.1"/>
    </source>
</evidence>
<evidence type="ECO:0000313" key="5">
    <source>
        <dbReference type="Proteomes" id="UP000292447"/>
    </source>
</evidence>
<keyword evidence="5" id="KW-1185">Reference proteome</keyword>
<proteinExistence type="predicted"/>
<keyword evidence="2" id="KW-1133">Transmembrane helix</keyword>
<evidence type="ECO:0000256" key="2">
    <source>
        <dbReference type="SAM" id="Phobius"/>
    </source>
</evidence>
<dbReference type="CDD" id="cd00060">
    <property type="entry name" value="FHA"/>
    <property type="match status" value="1"/>
</dbReference>
<protein>
    <submittedName>
        <fullName evidence="4">FHA domain-containing protein</fullName>
    </submittedName>
</protein>
<accession>A0A4P6XQ56</accession>
<feature type="compositionally biased region" description="Acidic residues" evidence="1">
    <location>
        <begin position="427"/>
        <end position="439"/>
    </location>
</feature>
<feature type="region of interest" description="Disordered" evidence="1">
    <location>
        <begin position="306"/>
        <end position="347"/>
    </location>
</feature>
<feature type="domain" description="FHA" evidence="3">
    <location>
        <begin position="25"/>
        <end position="83"/>
    </location>
</feature>
<evidence type="ECO:0000259" key="3">
    <source>
        <dbReference type="PROSITE" id="PS50006"/>
    </source>
</evidence>
<keyword evidence="2" id="KW-0812">Transmembrane</keyword>
<dbReference type="AlphaFoldDB" id="A0A4P6XQ56"/>
<organism evidence="4 5">
    <name type="scientific">Metschnikowia aff. pulcherrima</name>
    <dbReference type="NCBI Taxonomy" id="2163413"/>
    <lineage>
        <taxon>Eukaryota</taxon>
        <taxon>Fungi</taxon>
        <taxon>Dikarya</taxon>
        <taxon>Ascomycota</taxon>
        <taxon>Saccharomycotina</taxon>
        <taxon>Pichiomycetes</taxon>
        <taxon>Metschnikowiaceae</taxon>
        <taxon>Metschnikowia</taxon>
    </lineage>
</organism>
<dbReference type="STRING" id="2163413.A0A4P6XQ56"/>
<reference evidence="5" key="1">
    <citation type="submission" date="2019-03" db="EMBL/GenBank/DDBJ databases">
        <title>Snf2 controls pulcherriminic acid biosynthesis and connects pigmentation and antifungal activity of the yeast Metschnikowia pulcherrima.</title>
        <authorList>
            <person name="Gore-Lloyd D."/>
            <person name="Sumann I."/>
            <person name="Brachmann A.O."/>
            <person name="Schneeberger K."/>
            <person name="Ortiz-Merino R.A."/>
            <person name="Moreno-Beltran M."/>
            <person name="Schlaefli M."/>
            <person name="Kirner P."/>
            <person name="Santos Kron A."/>
            <person name="Wolfe K.H."/>
            <person name="Piel J."/>
            <person name="Ahrens C.H."/>
            <person name="Henk D."/>
            <person name="Freimoser F.M."/>
        </authorList>
    </citation>
    <scope>NUCLEOTIDE SEQUENCE [LARGE SCALE GENOMIC DNA]</scope>
    <source>
        <strain evidence="5">APC 1.2</strain>
    </source>
</reference>
<name>A0A4P6XQ56_9ASCO</name>
<dbReference type="Proteomes" id="UP000292447">
    <property type="component" value="Chromosome III"/>
</dbReference>
<feature type="transmembrane region" description="Helical" evidence="2">
    <location>
        <begin position="568"/>
        <end position="585"/>
    </location>
</feature>
<dbReference type="EMBL" id="CP034458">
    <property type="protein sequence ID" value="QBM88416.1"/>
    <property type="molecule type" value="Genomic_DNA"/>
</dbReference>
<dbReference type="InterPro" id="IPR008984">
    <property type="entry name" value="SMAD_FHA_dom_sf"/>
</dbReference>
<feature type="region of interest" description="Disordered" evidence="1">
    <location>
        <begin position="402"/>
        <end position="465"/>
    </location>
</feature>
<gene>
    <name evidence="4" type="primary">MPUL0C03840</name>
    <name evidence="4" type="ORF">METSCH_C03840</name>
</gene>
<dbReference type="InterPro" id="IPR000253">
    <property type="entry name" value="FHA_dom"/>
</dbReference>
<dbReference type="SUPFAM" id="SSF49879">
    <property type="entry name" value="SMAD/FHA domain"/>
    <property type="match status" value="1"/>
</dbReference>
<sequence>MNIDKIISTGDPLLWKTICLAEGEIPIGRASAKHADRAAKKSNMFFDNSHLSKTHAKLSITNKALYLEDLCSTFGTVWNNNLLVPNKKVAVKEGDRIAFVLNRPSSSIKEMIKKSSGAAMIPMDTLLNPLVQLIFSVISFDEEEGSLVLLPLKGLDYLLDLRTENLAKKALLHSDTDPWGEESETKLQGVVIVVGNQSTIEVSDGEVDSDGPPLEESFEREFSRQVAPGGNSEVNQPSLVVKGARLSESDAVKCEASQRIPSDVLMFNSKLEISSDSHSSDSEEDLNPLCEICGANDEIVNSENEIDRSTGLDEAQSSENIDHQDNGGSCKALNVDENSDSEEEPEKVIADGDCWGCEKDNTQDNTFLPFGLLEYDSDAKASNATVSNDEDYVSNYDSLAVGTAEDSDDDPDLECSNTNRSKPTESFDFDFDVEDEENITFENSDSSTSSSSSEEELWANDEKVGESDEALFSKSKLIAHPKIPKEEINSPDVKSSDVEDFENVLPQCAQTAPFNGFLEKLVTQPPSQRKRSYSTIESSENLAGAEFPEAHTPKKARGRLIAREVRKGFIYVTATLVALVLYGGYLEQNGG</sequence>
<keyword evidence="2" id="KW-0472">Membrane</keyword>
<dbReference type="Gene3D" id="2.60.200.20">
    <property type="match status" value="1"/>
</dbReference>